<feature type="region of interest" description="Disordered" evidence="1">
    <location>
        <begin position="297"/>
        <end position="318"/>
    </location>
</feature>
<dbReference type="AlphaFoldDB" id="A0A0C7MPH5"/>
<protein>
    <submittedName>
        <fullName evidence="4">LALA0S04e00870g1_1</fullName>
    </submittedName>
</protein>
<proteinExistence type="predicted"/>
<dbReference type="GO" id="GO:0006457">
    <property type="term" value="P:protein folding"/>
    <property type="evidence" value="ECO:0007669"/>
    <property type="project" value="EnsemblFungi"/>
</dbReference>
<feature type="domain" description="Thioredoxin" evidence="3">
    <location>
        <begin position="9"/>
        <end position="143"/>
    </location>
</feature>
<dbReference type="GO" id="GO:0005788">
    <property type="term" value="C:endoplasmic reticulum lumen"/>
    <property type="evidence" value="ECO:0007669"/>
    <property type="project" value="TreeGrafter"/>
</dbReference>
<dbReference type="GO" id="GO:0019153">
    <property type="term" value="F:protein-disulfide reductase (glutathione) activity"/>
    <property type="evidence" value="ECO:0007669"/>
    <property type="project" value="EnsemblFungi"/>
</dbReference>
<dbReference type="PANTHER" id="PTHR45815:SF3">
    <property type="entry name" value="PROTEIN DISULFIDE-ISOMERASE A6"/>
    <property type="match status" value="1"/>
</dbReference>
<dbReference type="HOGENOM" id="CLU_059951_0_0_1"/>
<evidence type="ECO:0000256" key="2">
    <source>
        <dbReference type="SAM" id="SignalP"/>
    </source>
</evidence>
<dbReference type="OrthoDB" id="10264505at2759"/>
<dbReference type="InterPro" id="IPR017937">
    <property type="entry name" value="Thioredoxin_CS"/>
</dbReference>
<evidence type="ECO:0000313" key="4">
    <source>
        <dbReference type="EMBL" id="CEP61794.1"/>
    </source>
</evidence>
<dbReference type="InterPro" id="IPR036249">
    <property type="entry name" value="Thioredoxin-like_sf"/>
</dbReference>
<dbReference type="STRING" id="1245769.A0A0C7MPH5"/>
<dbReference type="SUPFAM" id="SSF52833">
    <property type="entry name" value="Thioredoxin-like"/>
    <property type="match status" value="1"/>
</dbReference>
<keyword evidence="5" id="KW-1185">Reference proteome</keyword>
<dbReference type="PANTHER" id="PTHR45815">
    <property type="entry name" value="PROTEIN DISULFIDE-ISOMERASE A6"/>
    <property type="match status" value="1"/>
</dbReference>
<feature type="compositionally biased region" description="Basic residues" evidence="1">
    <location>
        <begin position="297"/>
        <end position="306"/>
    </location>
</feature>
<dbReference type="Gene3D" id="3.40.30.10">
    <property type="entry name" value="Glutaredoxin"/>
    <property type="match status" value="2"/>
</dbReference>
<dbReference type="Proteomes" id="UP000054304">
    <property type="component" value="Unassembled WGS sequence"/>
</dbReference>
<dbReference type="PROSITE" id="PS51352">
    <property type="entry name" value="THIOREDOXIN_2"/>
    <property type="match status" value="1"/>
</dbReference>
<accession>A0A0C7MPH5</accession>
<dbReference type="CDD" id="cd03002">
    <property type="entry name" value="PDI_a_MPD1_like"/>
    <property type="match status" value="1"/>
</dbReference>
<feature type="compositionally biased region" description="Basic and acidic residues" evidence="1">
    <location>
        <begin position="307"/>
        <end position="318"/>
    </location>
</feature>
<dbReference type="PRINTS" id="PR00421">
    <property type="entry name" value="THIOREDOXIN"/>
</dbReference>
<dbReference type="GO" id="GO:0003756">
    <property type="term" value="F:protein disulfide isomerase activity"/>
    <property type="evidence" value="ECO:0007669"/>
    <property type="project" value="EnsemblFungi"/>
</dbReference>
<feature type="signal peptide" evidence="2">
    <location>
        <begin position="1"/>
        <end position="18"/>
    </location>
</feature>
<dbReference type="InterPro" id="IPR013766">
    <property type="entry name" value="Thioredoxin_domain"/>
</dbReference>
<evidence type="ECO:0000256" key="1">
    <source>
        <dbReference type="SAM" id="MobiDB-lite"/>
    </source>
</evidence>
<feature type="chain" id="PRO_5002195159" evidence="2">
    <location>
        <begin position="19"/>
        <end position="318"/>
    </location>
</feature>
<reference evidence="4 5" key="1">
    <citation type="submission" date="2014-12" db="EMBL/GenBank/DDBJ databases">
        <authorList>
            <person name="Neuveglise Cecile"/>
        </authorList>
    </citation>
    <scope>NUCLEOTIDE SEQUENCE [LARGE SCALE GENOMIC DNA]</scope>
    <source>
        <strain evidence="4 5">CBS 12615</strain>
    </source>
</reference>
<keyword evidence="2" id="KW-0732">Signal</keyword>
<evidence type="ECO:0000313" key="5">
    <source>
        <dbReference type="Proteomes" id="UP000054304"/>
    </source>
</evidence>
<organism evidence="4 5">
    <name type="scientific">Lachancea lanzarotensis</name>
    <dbReference type="NCBI Taxonomy" id="1245769"/>
    <lineage>
        <taxon>Eukaryota</taxon>
        <taxon>Fungi</taxon>
        <taxon>Dikarya</taxon>
        <taxon>Ascomycota</taxon>
        <taxon>Saccharomycotina</taxon>
        <taxon>Saccharomycetes</taxon>
        <taxon>Saccharomycetales</taxon>
        <taxon>Saccharomycetaceae</taxon>
        <taxon>Lachancea</taxon>
    </lineage>
</organism>
<gene>
    <name evidence="4" type="ORF">LALA0_S04e00870g</name>
</gene>
<dbReference type="GeneID" id="34685236"/>
<evidence type="ECO:0000259" key="3">
    <source>
        <dbReference type="PROSITE" id="PS51352"/>
    </source>
</evidence>
<dbReference type="Pfam" id="PF00085">
    <property type="entry name" value="Thioredoxin"/>
    <property type="match status" value="1"/>
</dbReference>
<sequence length="318" mass="36598">MRLQKICLALVGFQLAICRNFYDQNGDITELSPKTFDKVVHRTNYTTLVEFYAPWCGYCQQLTGIMKKAAKNLDGIVQVASVNCDEAKNKRLCAQHRVEGFPTLMVFRPPKFDLNKGPEERLLLGNHASEVYKGERKLKPLVDFCVSRVKNYVTRLQKIEKLVQLLSQSNNSRLKAVLFSRKDKISPLYKSLALDWLGVIDFHVLLNSKLQASEDQLSGLSEETRDFLLDFQKTQAASETSKLVVFDTASNKHLVYDGTSFDKQSIWSFLSQWVEPREGISTKRQEYLDSLKTRSKSRNKKINKKKMTQEEKFAHDEL</sequence>
<dbReference type="GO" id="GO:0034976">
    <property type="term" value="P:response to endoplasmic reticulum stress"/>
    <property type="evidence" value="ECO:0007669"/>
    <property type="project" value="TreeGrafter"/>
</dbReference>
<name>A0A0C7MPH5_9SACH</name>
<dbReference type="EMBL" id="LN736363">
    <property type="protein sequence ID" value="CEP61794.1"/>
    <property type="molecule type" value="Genomic_DNA"/>
</dbReference>
<dbReference type="PROSITE" id="PS00194">
    <property type="entry name" value="THIOREDOXIN_1"/>
    <property type="match status" value="1"/>
</dbReference>
<dbReference type="RefSeq" id="XP_022628026.1">
    <property type="nucleotide sequence ID" value="XM_022772574.1"/>
</dbReference>